<protein>
    <submittedName>
        <fullName evidence="1">Uncharacterized protein</fullName>
    </submittedName>
</protein>
<dbReference type="RefSeq" id="WP_160553415.1">
    <property type="nucleotide sequence ID" value="NZ_CP047650.1"/>
</dbReference>
<proteinExistence type="predicted"/>
<sequence>MLQDLAPIPAFPSVPAYAPYGYTQQPAVGTTPTSVQAPAPTGVLAGIVPAAGSQGGAAAAASAAGAFQLPPAHQSHTHSKAELARFRGVFRTWRNDNGLTGGEFDAPGLPDELASRLPAIPQGTRSIKHALNKLCFPEVEGDIRSIATNPSARRVFLQVNRQMTELDHEGLLPRDAAGGVIFDATLLAAIWLQARADTVADATVNVRDEGWGSFVRNHMAKLVATRYYRAFLNTVQDRQHAFAQQLFTRPNSPYRGWVLKSENNFTPAAQRGSATAYGPADTSENRLSSRLAQLLLAFAEEAGPEIQFQPAVDDSGEVVLVGGANTAASNEALQRYLGFAFDAQGVARLPLNQVIEKLKQDCRARFETMQPLQDRMQAAVDRGTSHLDVLMNPANYRNFDQRNADLLRRMMRVASYLQRGHGRLEILRNTQGVHIEQVALAHAQRQGYALSSHPSGTKDMCQACILSMSVTPLRNDPAQRMATRLYAAAGDELKGNWLYTSNGAMQGLLNQYVNQDPSVPCGFTFRQLMGHGRIGAHTVQGFADFLGRAASNLDNRLVVTDPTLPPITPPVASPLADAVMQRFMFGRAPAQIAAGP</sequence>
<gene>
    <name evidence="1" type="ORF">GT347_17455</name>
</gene>
<dbReference type="KEGG" id="xyk:GT347_17455"/>
<keyword evidence="2" id="KW-1185">Reference proteome</keyword>
<dbReference type="EMBL" id="CP047650">
    <property type="protein sequence ID" value="QHI99603.1"/>
    <property type="molecule type" value="Genomic_DNA"/>
</dbReference>
<organism evidence="1 2">
    <name type="scientific">Xylophilus rhododendri</name>
    <dbReference type="NCBI Taxonomy" id="2697032"/>
    <lineage>
        <taxon>Bacteria</taxon>
        <taxon>Pseudomonadati</taxon>
        <taxon>Pseudomonadota</taxon>
        <taxon>Betaproteobacteria</taxon>
        <taxon>Burkholderiales</taxon>
        <taxon>Xylophilus</taxon>
    </lineage>
</organism>
<dbReference type="AlphaFoldDB" id="A0A857J8Q3"/>
<evidence type="ECO:0000313" key="2">
    <source>
        <dbReference type="Proteomes" id="UP000464787"/>
    </source>
</evidence>
<accession>A0A857J8Q3</accession>
<evidence type="ECO:0000313" key="1">
    <source>
        <dbReference type="EMBL" id="QHI99603.1"/>
    </source>
</evidence>
<reference evidence="1 2" key="1">
    <citation type="submission" date="2020-01" db="EMBL/GenBank/DDBJ databases">
        <title>Genome sequencing of strain KACC 21265.</title>
        <authorList>
            <person name="Heo J."/>
            <person name="Kim S.-J."/>
            <person name="Kim J.-S."/>
            <person name="Hong S.-B."/>
            <person name="Kwon S.-W."/>
        </authorList>
    </citation>
    <scope>NUCLEOTIDE SEQUENCE [LARGE SCALE GENOMIC DNA]</scope>
    <source>
        <strain evidence="1 2">KACC 21265</strain>
    </source>
</reference>
<name>A0A857J8Q3_9BURK</name>
<dbReference type="Proteomes" id="UP000464787">
    <property type="component" value="Chromosome"/>
</dbReference>